<gene>
    <name evidence="1" type="ORF">WICPIJ_004124</name>
</gene>
<evidence type="ECO:0000313" key="2">
    <source>
        <dbReference type="Proteomes" id="UP000774326"/>
    </source>
</evidence>
<dbReference type="Proteomes" id="UP000774326">
    <property type="component" value="Unassembled WGS sequence"/>
</dbReference>
<comment type="caution">
    <text evidence="1">The sequence shown here is derived from an EMBL/GenBank/DDBJ whole genome shotgun (WGS) entry which is preliminary data.</text>
</comment>
<evidence type="ECO:0000313" key="1">
    <source>
        <dbReference type="EMBL" id="KAH3684900.1"/>
    </source>
</evidence>
<proteinExistence type="predicted"/>
<dbReference type="AlphaFoldDB" id="A0A9P8Q8A8"/>
<accession>A0A9P8Q8A8</accession>
<reference evidence="1" key="2">
    <citation type="submission" date="2021-01" db="EMBL/GenBank/DDBJ databases">
        <authorList>
            <person name="Schikora-Tamarit M.A."/>
        </authorList>
    </citation>
    <scope>NUCLEOTIDE SEQUENCE</scope>
    <source>
        <strain evidence="1">CBS2887</strain>
    </source>
</reference>
<protein>
    <submittedName>
        <fullName evidence="1">Uncharacterized protein</fullName>
    </submittedName>
</protein>
<keyword evidence="2" id="KW-1185">Reference proteome</keyword>
<sequence>MLATPLVTEQAEHLGLGWSNSPLDKNLSLASEAKMALVSLKASGLLKIPKDNKEEKPAMKALVVATAGIMLPAMDLISNLDFNGMLKMWDLMLVDATTKSKVSSSSLSNSIGVVAE</sequence>
<organism evidence="1 2">
    <name type="scientific">Wickerhamomyces pijperi</name>
    <name type="common">Yeast</name>
    <name type="synonym">Pichia pijperi</name>
    <dbReference type="NCBI Taxonomy" id="599730"/>
    <lineage>
        <taxon>Eukaryota</taxon>
        <taxon>Fungi</taxon>
        <taxon>Dikarya</taxon>
        <taxon>Ascomycota</taxon>
        <taxon>Saccharomycotina</taxon>
        <taxon>Saccharomycetes</taxon>
        <taxon>Phaffomycetales</taxon>
        <taxon>Wickerhamomycetaceae</taxon>
        <taxon>Wickerhamomyces</taxon>
    </lineage>
</organism>
<name>A0A9P8Q8A8_WICPI</name>
<dbReference type="EMBL" id="JAEUBG010002274">
    <property type="protein sequence ID" value="KAH3684900.1"/>
    <property type="molecule type" value="Genomic_DNA"/>
</dbReference>
<reference evidence="1" key="1">
    <citation type="journal article" date="2021" name="Open Biol.">
        <title>Shared evolutionary footprints suggest mitochondrial oxidative damage underlies multiple complex I losses in fungi.</title>
        <authorList>
            <person name="Schikora-Tamarit M.A."/>
            <person name="Marcet-Houben M."/>
            <person name="Nosek J."/>
            <person name="Gabaldon T."/>
        </authorList>
    </citation>
    <scope>NUCLEOTIDE SEQUENCE</scope>
    <source>
        <strain evidence="1">CBS2887</strain>
    </source>
</reference>